<keyword evidence="3" id="KW-1185">Reference proteome</keyword>
<evidence type="ECO:0000313" key="2">
    <source>
        <dbReference type="EMBL" id="MBB4902598.1"/>
    </source>
</evidence>
<dbReference type="RefSeq" id="WP_184828058.1">
    <property type="nucleotide sequence ID" value="NZ_BMTK01000036.1"/>
</dbReference>
<name>A0A7W7PWK3_9ACTN</name>
<dbReference type="EMBL" id="JACHJI010000017">
    <property type="protein sequence ID" value="MBB4902598.1"/>
    <property type="molecule type" value="Genomic_DNA"/>
</dbReference>
<comment type="caution">
    <text evidence="2">The sequence shown here is derived from an EMBL/GenBank/DDBJ whole genome shotgun (WGS) entry which is preliminary data.</text>
</comment>
<protein>
    <submittedName>
        <fullName evidence="2">Uncharacterized protein</fullName>
    </submittedName>
</protein>
<gene>
    <name evidence="2" type="ORF">FHS37_006695</name>
</gene>
<feature type="region of interest" description="Disordered" evidence="1">
    <location>
        <begin position="208"/>
        <end position="228"/>
    </location>
</feature>
<feature type="compositionally biased region" description="Acidic residues" evidence="1">
    <location>
        <begin position="219"/>
        <end position="228"/>
    </location>
</feature>
<dbReference type="Proteomes" id="UP000579523">
    <property type="component" value="Unassembled WGS sequence"/>
</dbReference>
<organism evidence="2 3">
    <name type="scientific">Streptomyces griseomycini</name>
    <dbReference type="NCBI Taxonomy" id="66895"/>
    <lineage>
        <taxon>Bacteria</taxon>
        <taxon>Bacillati</taxon>
        <taxon>Actinomycetota</taxon>
        <taxon>Actinomycetes</taxon>
        <taxon>Kitasatosporales</taxon>
        <taxon>Streptomycetaceae</taxon>
        <taxon>Streptomyces</taxon>
    </lineage>
</organism>
<sequence length="228" mass="24687">MDSVDFTPKDIPTLRRAARYLRRTELELPNTAHQLTHDAILISALRLDGKADELGAVPPAVDTALLGHISRDRIAALSGEELDAFTEAVAAVRALIDDVRDERSPRSTCGGLHDHAGHTWTLYGRPRYCWGNGPFLNKNAYGKCGAHWPHPAHEMGRYYEPCPGVLAEPTDQPAPAADGTNGTPAVGGPSPLCGTRWPHPEHRIGASYRNWCPGVPDAPEQDPGDAVK</sequence>
<accession>A0A7W7PWK3</accession>
<reference evidence="2 3" key="1">
    <citation type="submission" date="2020-08" db="EMBL/GenBank/DDBJ databases">
        <title>Genomic Encyclopedia of Type Strains, Phase III (KMG-III): the genomes of soil and plant-associated and newly described type strains.</title>
        <authorList>
            <person name="Whitman W."/>
        </authorList>
    </citation>
    <scope>NUCLEOTIDE SEQUENCE [LARGE SCALE GENOMIC DNA]</scope>
    <source>
        <strain evidence="2 3">CECT 3273</strain>
    </source>
</reference>
<dbReference type="AlphaFoldDB" id="A0A7W7PWK3"/>
<proteinExistence type="predicted"/>
<evidence type="ECO:0000313" key="3">
    <source>
        <dbReference type="Proteomes" id="UP000579523"/>
    </source>
</evidence>
<evidence type="ECO:0000256" key="1">
    <source>
        <dbReference type="SAM" id="MobiDB-lite"/>
    </source>
</evidence>